<reference evidence="3" key="2">
    <citation type="submission" date="2012-03" db="EMBL/GenBank/DDBJ databases">
        <title>The complete genome sequence of the pioneer microbe on fresh volcanic deposit, Leptospirillum ferrooxidans strain C2-3.</title>
        <authorList>
            <person name="Fujimura R."/>
            <person name="Sato Y."/>
            <person name="Nishizawa T."/>
            <person name="Nanba K."/>
            <person name="Oshima K."/>
            <person name="Hattori M."/>
            <person name="Kamijo T."/>
            <person name="Ohta H."/>
        </authorList>
    </citation>
    <scope>NUCLEOTIDE SEQUENCE [LARGE SCALE GENOMIC DNA]</scope>
    <source>
        <strain evidence="3">C2-3</strain>
    </source>
</reference>
<protein>
    <submittedName>
        <fullName evidence="2">Uncharacterized protein</fullName>
    </submittedName>
</protein>
<name>I0IKN5_LEPFC</name>
<evidence type="ECO:0000313" key="3">
    <source>
        <dbReference type="Proteomes" id="UP000007382"/>
    </source>
</evidence>
<gene>
    <name evidence="2" type="ordered locus">LFE_0105</name>
</gene>
<evidence type="ECO:0000313" key="2">
    <source>
        <dbReference type="EMBL" id="BAM05834.1"/>
    </source>
</evidence>
<feature type="chain" id="PRO_5003629315" evidence="1">
    <location>
        <begin position="27"/>
        <end position="57"/>
    </location>
</feature>
<dbReference type="EMBL" id="AP012342">
    <property type="protein sequence ID" value="BAM05834.1"/>
    <property type="molecule type" value="Genomic_DNA"/>
</dbReference>
<evidence type="ECO:0000256" key="1">
    <source>
        <dbReference type="SAM" id="SignalP"/>
    </source>
</evidence>
<accession>I0IKN5</accession>
<feature type="signal peptide" evidence="1">
    <location>
        <begin position="1"/>
        <end position="26"/>
    </location>
</feature>
<keyword evidence="3" id="KW-1185">Reference proteome</keyword>
<reference evidence="2 3" key="1">
    <citation type="journal article" date="2012" name="J. Bacteriol.">
        <title>Complete Genome Sequence of Leptospirillum ferrooxidans Strain C2-3, Isolated from a Fresh Volcanic Ash Deposit on the Island of Miyake, Japan.</title>
        <authorList>
            <person name="Fujimura R."/>
            <person name="Sato Y."/>
            <person name="Nishizawa T."/>
            <person name="Oshima K."/>
            <person name="Kim S.-W."/>
            <person name="Hattori M."/>
            <person name="Kamijo T."/>
            <person name="Ohta H."/>
        </authorList>
    </citation>
    <scope>NUCLEOTIDE SEQUENCE [LARGE SCALE GENOMIC DNA]</scope>
    <source>
        <strain evidence="2 3">C2-3</strain>
    </source>
</reference>
<dbReference type="HOGENOM" id="CLU_2991206_0_0_0"/>
<dbReference type="Proteomes" id="UP000007382">
    <property type="component" value="Chromosome"/>
</dbReference>
<keyword evidence="1" id="KW-0732">Signal</keyword>
<proteinExistence type="predicted"/>
<sequence length="57" mass="6507">MGFKRNRLVGLFMTIMMLYAGEVAQATVYTYTTINDPNATVYSSDRNQWSGCHRGRL</sequence>
<dbReference type="KEGG" id="lfc:LFE_0105"/>
<dbReference type="AlphaFoldDB" id="I0IKN5"/>
<organism evidence="2 3">
    <name type="scientific">Leptospirillum ferrooxidans (strain C2-3)</name>
    <dbReference type="NCBI Taxonomy" id="1162668"/>
    <lineage>
        <taxon>Bacteria</taxon>
        <taxon>Pseudomonadati</taxon>
        <taxon>Nitrospirota</taxon>
        <taxon>Nitrospiria</taxon>
        <taxon>Nitrospirales</taxon>
        <taxon>Nitrospiraceae</taxon>
        <taxon>Leptospirillum</taxon>
    </lineage>
</organism>